<evidence type="ECO:0000313" key="2">
    <source>
        <dbReference type="EMBL" id="TCO88895.1"/>
    </source>
</evidence>
<dbReference type="Pfam" id="PF12728">
    <property type="entry name" value="HTH_17"/>
    <property type="match status" value="1"/>
</dbReference>
<reference evidence="2 3" key="1">
    <citation type="submission" date="2019-03" db="EMBL/GenBank/DDBJ databases">
        <title>Genomic Encyclopedia of Type Strains, Phase IV (KMG-IV): sequencing the most valuable type-strain genomes for metagenomic binning, comparative biology and taxonomic classification.</title>
        <authorList>
            <person name="Goeker M."/>
        </authorList>
    </citation>
    <scope>NUCLEOTIDE SEQUENCE [LARGE SCALE GENOMIC DNA]</scope>
    <source>
        <strain evidence="2 3">DSM 23917</strain>
    </source>
</reference>
<sequence>MPRGNYIIQRSCEECGKIFTPPTLVSKYCCPACSKRAYKKRQIAKEKEAIRQALIRRIPSSKGYLTVKEAMLIYGISKDVLYRMIRQGLIPSYNFGQRLIRLSRQYMDEHFKTKAGSRKRKKEALSFEPKDCYTIGEIAKKFHINDSSVFKHIRRHSIPTRQIGNYVYVPKSEIHYCPVKVDK</sequence>
<name>A0A4R2M2Y2_9BACE</name>
<dbReference type="AlphaFoldDB" id="A0A4R2M2Y2"/>
<organism evidence="2 3">
    <name type="scientific">Prevotella heparinolytica</name>
    <dbReference type="NCBI Taxonomy" id="28113"/>
    <lineage>
        <taxon>Bacteria</taxon>
        <taxon>Pseudomonadati</taxon>
        <taxon>Bacteroidota</taxon>
        <taxon>Bacteroidia</taxon>
        <taxon>Bacteroidales</taxon>
        <taxon>Bacteroidaceae</taxon>
        <taxon>Bacteroides</taxon>
    </lineage>
</organism>
<dbReference type="Gene3D" id="1.10.10.60">
    <property type="entry name" value="Homeodomain-like"/>
    <property type="match status" value="1"/>
</dbReference>
<accession>A0A4R2M2Y2</accession>
<dbReference type="NCBIfam" id="TIGR01764">
    <property type="entry name" value="excise"/>
    <property type="match status" value="1"/>
</dbReference>
<protein>
    <submittedName>
        <fullName evidence="2">Excisionase family DNA binding protein</fullName>
    </submittedName>
</protein>
<dbReference type="RefSeq" id="WP_131927125.1">
    <property type="nucleotide sequence ID" value="NZ_SLXB01000023.1"/>
</dbReference>
<dbReference type="GO" id="GO:0003677">
    <property type="term" value="F:DNA binding"/>
    <property type="evidence" value="ECO:0007669"/>
    <property type="project" value="InterPro"/>
</dbReference>
<dbReference type="EMBL" id="SLXB01000023">
    <property type="protein sequence ID" value="TCO88895.1"/>
    <property type="molecule type" value="Genomic_DNA"/>
</dbReference>
<comment type="caution">
    <text evidence="2">The sequence shown here is derived from an EMBL/GenBank/DDBJ whole genome shotgun (WGS) entry which is preliminary data.</text>
</comment>
<proteinExistence type="predicted"/>
<evidence type="ECO:0000259" key="1">
    <source>
        <dbReference type="Pfam" id="PF12728"/>
    </source>
</evidence>
<feature type="domain" description="Helix-turn-helix" evidence="1">
    <location>
        <begin position="64"/>
        <end position="112"/>
    </location>
</feature>
<evidence type="ECO:0000313" key="3">
    <source>
        <dbReference type="Proteomes" id="UP000295600"/>
    </source>
</evidence>
<dbReference type="Proteomes" id="UP000295600">
    <property type="component" value="Unassembled WGS sequence"/>
</dbReference>
<dbReference type="InterPro" id="IPR041657">
    <property type="entry name" value="HTH_17"/>
</dbReference>
<dbReference type="InterPro" id="IPR010093">
    <property type="entry name" value="SinI_DNA-bd"/>
</dbReference>
<gene>
    <name evidence="2" type="ORF">EV202_1231</name>
</gene>